<dbReference type="EMBL" id="RWIT01000002">
    <property type="protein sequence ID" value="RSK49945.1"/>
    <property type="molecule type" value="Genomic_DNA"/>
</dbReference>
<name>A0A428KTH1_9BACT</name>
<proteinExistence type="predicted"/>
<comment type="caution">
    <text evidence="2">The sequence shown here is derived from an EMBL/GenBank/DDBJ whole genome shotgun (WGS) entry which is preliminary data.</text>
</comment>
<evidence type="ECO:0000313" key="3">
    <source>
        <dbReference type="Proteomes" id="UP000273500"/>
    </source>
</evidence>
<keyword evidence="3" id="KW-1185">Reference proteome</keyword>
<reference evidence="2 3" key="1">
    <citation type="submission" date="2018-12" db="EMBL/GenBank/DDBJ databases">
        <authorList>
            <person name="Feng G."/>
            <person name="Zhu H."/>
        </authorList>
    </citation>
    <scope>NUCLEOTIDE SEQUENCE [LARGE SCALE GENOMIC DNA]</scope>
    <source>
        <strain evidence="2 3">KCTC 12533</strain>
    </source>
</reference>
<dbReference type="Proteomes" id="UP000273500">
    <property type="component" value="Unassembled WGS sequence"/>
</dbReference>
<evidence type="ECO:0000313" key="2">
    <source>
        <dbReference type="EMBL" id="RSK49945.1"/>
    </source>
</evidence>
<accession>A0A428KTH1</accession>
<sequence length="187" mass="20335">MPPAVAPAPAAVPVAQPTPPQPAQPLGTLPLASLPAAAQAPAGRVQPTPTESPVAHIPFSTLGSNPHGLVILVRMPAEQFRKLPRNVFLNNLLKALRLVMEDVVLVNVEHEKYPVALCSLRRELTARQFLAFGKNLLDVAVYTTQPYEPVLLYGDTAFLGAGEIDMLEYDAGRKKQLWQAVQRMFLS</sequence>
<organism evidence="2 3">
    <name type="scientific">Hymenobacter rigui</name>
    <dbReference type="NCBI Taxonomy" id="334424"/>
    <lineage>
        <taxon>Bacteria</taxon>
        <taxon>Pseudomonadati</taxon>
        <taxon>Bacteroidota</taxon>
        <taxon>Cytophagia</taxon>
        <taxon>Cytophagales</taxon>
        <taxon>Hymenobacteraceae</taxon>
        <taxon>Hymenobacter</taxon>
    </lineage>
</organism>
<evidence type="ECO:0000256" key="1">
    <source>
        <dbReference type="SAM" id="MobiDB-lite"/>
    </source>
</evidence>
<dbReference type="AlphaFoldDB" id="A0A428KTH1"/>
<dbReference type="OrthoDB" id="850998at2"/>
<gene>
    <name evidence="2" type="ORF">EI291_04670</name>
</gene>
<feature type="region of interest" description="Disordered" evidence="1">
    <location>
        <begin position="1"/>
        <end position="29"/>
    </location>
</feature>
<dbReference type="RefSeq" id="WP_125418520.1">
    <property type="nucleotide sequence ID" value="NZ_RWIT01000002.1"/>
</dbReference>
<protein>
    <submittedName>
        <fullName evidence="2">Uncharacterized protein</fullName>
    </submittedName>
</protein>